<evidence type="ECO:0000256" key="9">
    <source>
        <dbReference type="ARBA" id="ARBA00031636"/>
    </source>
</evidence>
<evidence type="ECO:0000256" key="10">
    <source>
        <dbReference type="SAM" id="Phobius"/>
    </source>
</evidence>
<protein>
    <recommendedName>
        <fullName evidence="9">Multidrug-efflux transporter</fullName>
    </recommendedName>
</protein>
<evidence type="ECO:0000256" key="8">
    <source>
        <dbReference type="ARBA" id="ARBA00023136"/>
    </source>
</evidence>
<keyword evidence="3" id="KW-0050">Antiport</keyword>
<dbReference type="Pfam" id="PF01554">
    <property type="entry name" value="MatE"/>
    <property type="match status" value="2"/>
</dbReference>
<comment type="subcellular location">
    <subcellularLocation>
        <location evidence="1">Cell membrane</location>
        <topology evidence="1">Multi-pass membrane protein</topology>
    </subcellularLocation>
</comment>
<feature type="transmembrane region" description="Helical" evidence="10">
    <location>
        <begin position="382"/>
        <end position="406"/>
    </location>
</feature>
<evidence type="ECO:0000313" key="11">
    <source>
        <dbReference type="EMBL" id="MBU3850183.1"/>
    </source>
</evidence>
<comment type="caution">
    <text evidence="11">The sequence shown here is derived from an EMBL/GenBank/DDBJ whole genome shotgun (WGS) entry which is preliminary data.</text>
</comment>
<feature type="transmembrane region" description="Helical" evidence="10">
    <location>
        <begin position="188"/>
        <end position="210"/>
    </location>
</feature>
<feature type="transmembrane region" description="Helical" evidence="10">
    <location>
        <begin position="125"/>
        <end position="146"/>
    </location>
</feature>
<evidence type="ECO:0000256" key="6">
    <source>
        <dbReference type="ARBA" id="ARBA00022989"/>
    </source>
</evidence>
<dbReference type="Proteomes" id="UP000823914">
    <property type="component" value="Unassembled WGS sequence"/>
</dbReference>
<feature type="transmembrane region" description="Helical" evidence="10">
    <location>
        <begin position="9"/>
        <end position="30"/>
    </location>
</feature>
<sequence>MGTEPIAKLILSMSLPMMLSMLVTALYNIVDSIFVSRIGENALTAVSLAFPIQNLMIAISVGTGVGINAILSMNLGKKDYKAVSRVAKNGIFLNICGSLVFLIFGLFFSPFYFRSQTDIPEIIDYGVQYLNICCVFSFGLFLEVTFEKLLQATGKTLFSMYTQGLGAVINIILDPILIFGYFGLPAMGVAGAAIATVVGQIASMFLGAFLNIKKNREIDFHFEDLRLHGQTIKEIYSIGIPSIFMASITSVMTFGMNKILAAFSSTAIAFFGIYFKLQSFVFMPVFGLNNGIISIISYNYGAKNKDRIIHTIRDANIYAFLIMGIGFLIFQIFPKTLLQFFNASQTMYDIGIPALRLISISYIFAAFSVICTSLFQSMGHAVLSLMVSLIRQLCVLLPVAWLLSFIGVLNYIWLSFPIAEIIAVLLCVVFLRKVYREKIAILPGKVL</sequence>
<accession>A0A9E2L3S6</accession>
<feature type="transmembrane region" description="Helical" evidence="10">
    <location>
        <begin position="158"/>
        <end position="182"/>
    </location>
</feature>
<feature type="transmembrane region" description="Helical" evidence="10">
    <location>
        <begin position="50"/>
        <end position="71"/>
    </location>
</feature>
<dbReference type="GO" id="GO:0042910">
    <property type="term" value="F:xenobiotic transmembrane transporter activity"/>
    <property type="evidence" value="ECO:0007669"/>
    <property type="project" value="InterPro"/>
</dbReference>
<keyword evidence="6 10" id="KW-1133">Transmembrane helix</keyword>
<dbReference type="GO" id="GO:0005886">
    <property type="term" value="C:plasma membrane"/>
    <property type="evidence" value="ECO:0007669"/>
    <property type="project" value="UniProtKB-SubCell"/>
</dbReference>
<evidence type="ECO:0000256" key="5">
    <source>
        <dbReference type="ARBA" id="ARBA00022692"/>
    </source>
</evidence>
<dbReference type="EMBL" id="JAHLFV010000154">
    <property type="protein sequence ID" value="MBU3850183.1"/>
    <property type="molecule type" value="Genomic_DNA"/>
</dbReference>
<gene>
    <name evidence="11" type="ORF">IAA16_06420</name>
</gene>
<evidence type="ECO:0000256" key="3">
    <source>
        <dbReference type="ARBA" id="ARBA00022449"/>
    </source>
</evidence>
<reference evidence="11" key="1">
    <citation type="journal article" date="2021" name="PeerJ">
        <title>Extensive microbial diversity within the chicken gut microbiome revealed by metagenomics and culture.</title>
        <authorList>
            <person name="Gilroy R."/>
            <person name="Ravi A."/>
            <person name="Getino M."/>
            <person name="Pursley I."/>
            <person name="Horton D.L."/>
            <person name="Alikhan N.F."/>
            <person name="Baker D."/>
            <person name="Gharbi K."/>
            <person name="Hall N."/>
            <person name="Watson M."/>
            <person name="Adriaenssens E.M."/>
            <person name="Foster-Nyarko E."/>
            <person name="Jarju S."/>
            <person name="Secka A."/>
            <person name="Antonio M."/>
            <person name="Oren A."/>
            <person name="Chaudhuri R.R."/>
            <person name="La Ragione R."/>
            <person name="Hildebrand F."/>
            <person name="Pallen M.J."/>
        </authorList>
    </citation>
    <scope>NUCLEOTIDE SEQUENCE</scope>
    <source>
        <strain evidence="11">Gambia15-2214</strain>
    </source>
</reference>
<evidence type="ECO:0000256" key="7">
    <source>
        <dbReference type="ARBA" id="ARBA00023065"/>
    </source>
</evidence>
<evidence type="ECO:0000256" key="4">
    <source>
        <dbReference type="ARBA" id="ARBA00022475"/>
    </source>
</evidence>
<organism evidence="11 12">
    <name type="scientific">Candidatus Treponema excrementipullorum</name>
    <dbReference type="NCBI Taxonomy" id="2838768"/>
    <lineage>
        <taxon>Bacteria</taxon>
        <taxon>Pseudomonadati</taxon>
        <taxon>Spirochaetota</taxon>
        <taxon>Spirochaetia</taxon>
        <taxon>Spirochaetales</taxon>
        <taxon>Treponemataceae</taxon>
        <taxon>Treponema</taxon>
    </lineage>
</organism>
<feature type="transmembrane region" description="Helical" evidence="10">
    <location>
        <begin position="412"/>
        <end position="431"/>
    </location>
</feature>
<proteinExistence type="predicted"/>
<feature type="transmembrane region" description="Helical" evidence="10">
    <location>
        <begin position="91"/>
        <end position="113"/>
    </location>
</feature>
<feature type="transmembrane region" description="Helical" evidence="10">
    <location>
        <begin position="354"/>
        <end position="375"/>
    </location>
</feature>
<name>A0A9E2L3S6_9SPIR</name>
<reference evidence="11" key="2">
    <citation type="submission" date="2021-04" db="EMBL/GenBank/DDBJ databases">
        <authorList>
            <person name="Gilroy R."/>
        </authorList>
    </citation>
    <scope>NUCLEOTIDE SEQUENCE</scope>
    <source>
        <strain evidence="11">Gambia15-2214</strain>
    </source>
</reference>
<evidence type="ECO:0000256" key="1">
    <source>
        <dbReference type="ARBA" id="ARBA00004651"/>
    </source>
</evidence>
<keyword evidence="8 10" id="KW-0472">Membrane</keyword>
<evidence type="ECO:0000256" key="2">
    <source>
        <dbReference type="ARBA" id="ARBA00022448"/>
    </source>
</evidence>
<dbReference type="NCBIfam" id="TIGR00797">
    <property type="entry name" value="matE"/>
    <property type="match status" value="1"/>
</dbReference>
<evidence type="ECO:0000313" key="12">
    <source>
        <dbReference type="Proteomes" id="UP000823914"/>
    </source>
</evidence>
<dbReference type="CDD" id="cd13144">
    <property type="entry name" value="MATE_like_4"/>
    <property type="match status" value="1"/>
</dbReference>
<dbReference type="GO" id="GO:0015297">
    <property type="term" value="F:antiporter activity"/>
    <property type="evidence" value="ECO:0007669"/>
    <property type="project" value="UniProtKB-KW"/>
</dbReference>
<dbReference type="InterPro" id="IPR002528">
    <property type="entry name" value="MATE_fam"/>
</dbReference>
<dbReference type="GO" id="GO:0006811">
    <property type="term" value="P:monoatomic ion transport"/>
    <property type="evidence" value="ECO:0007669"/>
    <property type="project" value="UniProtKB-KW"/>
</dbReference>
<dbReference type="AlphaFoldDB" id="A0A9E2L3S6"/>
<keyword evidence="2" id="KW-0813">Transport</keyword>
<dbReference type="InterPro" id="IPR048279">
    <property type="entry name" value="MdtK-like"/>
</dbReference>
<feature type="transmembrane region" description="Helical" evidence="10">
    <location>
        <begin position="259"/>
        <end position="277"/>
    </location>
</feature>
<keyword evidence="4" id="KW-1003">Cell membrane</keyword>
<dbReference type="PIRSF" id="PIRSF006603">
    <property type="entry name" value="DinF"/>
    <property type="match status" value="1"/>
</dbReference>
<feature type="transmembrane region" description="Helical" evidence="10">
    <location>
        <begin position="315"/>
        <end position="334"/>
    </location>
</feature>
<keyword evidence="7" id="KW-0406">Ion transport</keyword>
<dbReference type="PANTHER" id="PTHR43298:SF2">
    <property type="entry name" value="FMN_FAD EXPORTER YEEO-RELATED"/>
    <property type="match status" value="1"/>
</dbReference>
<dbReference type="InterPro" id="IPR050222">
    <property type="entry name" value="MATE_MdtK"/>
</dbReference>
<dbReference type="PANTHER" id="PTHR43298">
    <property type="entry name" value="MULTIDRUG RESISTANCE PROTEIN NORM-RELATED"/>
    <property type="match status" value="1"/>
</dbReference>
<keyword evidence="5 10" id="KW-0812">Transmembrane</keyword>